<evidence type="ECO:0000256" key="1">
    <source>
        <dbReference type="SAM" id="Phobius"/>
    </source>
</evidence>
<dbReference type="EMBL" id="AUPL01002859">
    <property type="protein sequence ID" value="ESL09418.1"/>
    <property type="molecule type" value="Genomic_DNA"/>
</dbReference>
<dbReference type="VEuPathDB" id="TriTrypDB:TRSC58_02859"/>
<protein>
    <submittedName>
        <fullName evidence="2">Uncharacterized protein</fullName>
    </submittedName>
</protein>
<accession>A0A061J1X3</accession>
<dbReference type="Proteomes" id="UP000031737">
    <property type="component" value="Unassembled WGS sequence"/>
</dbReference>
<evidence type="ECO:0000313" key="3">
    <source>
        <dbReference type="Proteomes" id="UP000031737"/>
    </source>
</evidence>
<keyword evidence="3" id="KW-1185">Reference proteome</keyword>
<gene>
    <name evidence="2" type="ORF">TRSC58_02859</name>
</gene>
<proteinExistence type="predicted"/>
<dbReference type="AlphaFoldDB" id="A0A061J1X3"/>
<keyword evidence="1" id="KW-0812">Transmembrane</keyword>
<sequence length="375" mass="41722">MFSPFFFFLFLGLPFLFHRTNFASSAGIYIYINIYIYILVLMVCSMTTRAKMSLADVRVRYLIVCLGCGDYQANEARGALGNRVAQQILSTCAPSPSDIHNPDKNRLHARDAFGRARQKQCPHKGERFFKDVAGNGACRIRGSMRGPQTWDSDRVVDYMGVWCDRLLLGEQTNPSRCALLEPRVPFVMIGESLERVLLAHRNFKGADILFVFSSSCFPFGVVRLVPFTDTLLTLPNGGPSAYPHSSIGTVLSRLTLSGDKTAAIVMGVGNAHGLLIPLTAEERAVCDTRIVPLASFATALWTVNPAKAAEYLQSSPKDNMRLWRTMQSSMLSTRDTAVLRAYEDGRPLDARMSQHQTTYLAETLLSRLFPHGNEH</sequence>
<evidence type="ECO:0000313" key="2">
    <source>
        <dbReference type="EMBL" id="ESL09418.1"/>
    </source>
</evidence>
<organism evidence="2 3">
    <name type="scientific">Trypanosoma rangeli SC58</name>
    <dbReference type="NCBI Taxonomy" id="429131"/>
    <lineage>
        <taxon>Eukaryota</taxon>
        <taxon>Discoba</taxon>
        <taxon>Euglenozoa</taxon>
        <taxon>Kinetoplastea</taxon>
        <taxon>Metakinetoplastina</taxon>
        <taxon>Trypanosomatida</taxon>
        <taxon>Trypanosomatidae</taxon>
        <taxon>Trypanosoma</taxon>
        <taxon>Herpetosoma</taxon>
    </lineage>
</organism>
<keyword evidence="1" id="KW-1133">Transmembrane helix</keyword>
<comment type="caution">
    <text evidence="2">The sequence shown here is derived from an EMBL/GenBank/DDBJ whole genome shotgun (WGS) entry which is preliminary data.</text>
</comment>
<keyword evidence="1" id="KW-0472">Membrane</keyword>
<name>A0A061J1X3_TRYRA</name>
<dbReference type="OrthoDB" id="239449at2759"/>
<feature type="transmembrane region" description="Helical" evidence="1">
    <location>
        <begin position="32"/>
        <end position="50"/>
    </location>
</feature>
<reference evidence="2 3" key="1">
    <citation type="submission" date="2013-07" db="EMBL/GenBank/DDBJ databases">
        <authorList>
            <person name="Stoco P.H."/>
            <person name="Wagner G."/>
            <person name="Gerber A."/>
            <person name="Zaha A."/>
            <person name="Thompson C."/>
            <person name="Bartholomeu D.C."/>
            <person name="Luckemeyer D.D."/>
            <person name="Bahia D."/>
            <person name="Loreto E."/>
            <person name="Prestes E.B."/>
            <person name="Lima F.M."/>
            <person name="Rodrigues-Luiz G."/>
            <person name="Vallejo G.A."/>
            <person name="Filho J.F."/>
            <person name="Monteiro K.M."/>
            <person name="Tyler K.M."/>
            <person name="de Almeida L.G."/>
            <person name="Ortiz M.F."/>
            <person name="Siervo M.A."/>
            <person name="de Moraes M.H."/>
            <person name="Cunha O.L."/>
            <person name="Mendonca-Neto R."/>
            <person name="Silva R."/>
            <person name="Teixeira S.M."/>
            <person name="Murta S.M."/>
            <person name="Sincero T.C."/>
            <person name="Mendes T.A."/>
            <person name="Urmenyi T.P."/>
            <person name="Silva V.G."/>
            <person name="da Rocha W.D."/>
            <person name="Andersson B."/>
            <person name="Romanha A.J."/>
            <person name="Steindel M."/>
            <person name="de Vasconcelos A.T."/>
            <person name="Grisard E.C."/>
        </authorList>
    </citation>
    <scope>NUCLEOTIDE SEQUENCE [LARGE SCALE GENOMIC DNA]</scope>
    <source>
        <strain evidence="2 3">SC58</strain>
    </source>
</reference>